<comment type="caution">
    <text evidence="6">The sequence shown here is derived from an EMBL/GenBank/DDBJ whole genome shotgun (WGS) entry which is preliminary data.</text>
</comment>
<dbReference type="PANTHER" id="PTHR30469">
    <property type="entry name" value="MULTIDRUG RESISTANCE PROTEIN MDTA"/>
    <property type="match status" value="1"/>
</dbReference>
<dbReference type="InterPro" id="IPR058627">
    <property type="entry name" value="MdtA-like_C"/>
</dbReference>
<dbReference type="Pfam" id="PF25967">
    <property type="entry name" value="RND-MFP_C"/>
    <property type="match status" value="1"/>
</dbReference>
<accession>A0ABS8G4E7</accession>
<evidence type="ECO:0000256" key="3">
    <source>
        <dbReference type="SAM" id="MobiDB-lite"/>
    </source>
</evidence>
<feature type="coiled-coil region" evidence="2">
    <location>
        <begin position="104"/>
        <end position="184"/>
    </location>
</feature>
<dbReference type="Gene3D" id="1.10.287.470">
    <property type="entry name" value="Helix hairpin bin"/>
    <property type="match status" value="1"/>
</dbReference>
<dbReference type="PANTHER" id="PTHR30469:SF12">
    <property type="entry name" value="MULTIDRUG RESISTANCE PROTEIN MDTA"/>
    <property type="match status" value="1"/>
</dbReference>
<feature type="domain" description="CzcB-like barrel-sandwich hybrid" evidence="5">
    <location>
        <begin position="71"/>
        <end position="208"/>
    </location>
</feature>
<feature type="domain" description="Multidrug resistance protein MdtA-like C-terminal permuted SH3" evidence="4">
    <location>
        <begin position="325"/>
        <end position="366"/>
    </location>
</feature>
<evidence type="ECO:0000259" key="4">
    <source>
        <dbReference type="Pfam" id="PF25967"/>
    </source>
</evidence>
<name>A0ABS8G4E7_9ALTE</name>
<comment type="similarity">
    <text evidence="1">Belongs to the membrane fusion protein (MFP) (TC 8.A.1) family.</text>
</comment>
<dbReference type="InterPro" id="IPR058647">
    <property type="entry name" value="BSH_CzcB-like"/>
</dbReference>
<proteinExistence type="inferred from homology"/>
<protein>
    <submittedName>
        <fullName evidence="6">Efflux RND transporter periplasmic adaptor subunit</fullName>
    </submittedName>
</protein>
<dbReference type="Gene3D" id="2.40.30.170">
    <property type="match status" value="1"/>
</dbReference>
<feature type="region of interest" description="Disordered" evidence="3">
    <location>
        <begin position="380"/>
        <end position="407"/>
    </location>
</feature>
<sequence length="407" mass="44400">MLAVLKKAGIPLIIVLIAIVVAAAMINMRQPPEKAEVEERAFLVNAIPVSSEDLQFVVKSQGTVQPKIQTVLSAQVSGRVTSVAEAFIEGGMFKKGDVLVQLEQADYNTDLKTAQAELARAQAALEEERARGKVAEEEWRSVKGSVAPELGLRKPQLAKELASVRAAEAQLERAQRNLERTTIRAPYDGLVRSKDIDLGQFVTVGKQLGVIYNTDVAEVRMPLSDNDLAYLQLPGTDGQSSPVELTATVAGKVVQWQGMLARDEGILDEQRRVIYAVAEVKDPYQRADNAQGVALKFGRFVQARISGNRGDDMIVLPRHVLRLDGTVLVVGEDRKLEIRDVVVQRADENSVYISAGLRSGEQVITSAVPNPYNGMALRLPGDEQDPAVEKDVEESKDTAIAKTERDA</sequence>
<reference evidence="6 7" key="1">
    <citation type="submission" date="2021-10" db="EMBL/GenBank/DDBJ databases">
        <title>Draft genome of Aestuariibacter halophilus JC2043.</title>
        <authorList>
            <person name="Emsley S.A."/>
            <person name="Pfannmuller K.M."/>
            <person name="Ushijima B."/>
            <person name="Saw J.H."/>
            <person name="Videau P."/>
        </authorList>
    </citation>
    <scope>NUCLEOTIDE SEQUENCE [LARGE SCALE GENOMIC DNA]</scope>
    <source>
        <strain evidence="6 7">JC2043</strain>
    </source>
</reference>
<evidence type="ECO:0000256" key="1">
    <source>
        <dbReference type="ARBA" id="ARBA00009477"/>
    </source>
</evidence>
<dbReference type="RefSeq" id="WP_229157284.1">
    <property type="nucleotide sequence ID" value="NZ_JAJEWP010000001.1"/>
</dbReference>
<dbReference type="NCBIfam" id="TIGR01730">
    <property type="entry name" value="RND_mfp"/>
    <property type="match status" value="1"/>
</dbReference>
<dbReference type="EMBL" id="JAJEWP010000001">
    <property type="protein sequence ID" value="MCC2615379.1"/>
    <property type="molecule type" value="Genomic_DNA"/>
</dbReference>
<dbReference type="Proteomes" id="UP001520878">
    <property type="component" value="Unassembled WGS sequence"/>
</dbReference>
<dbReference type="Gene3D" id="2.40.50.100">
    <property type="match status" value="1"/>
</dbReference>
<keyword evidence="7" id="KW-1185">Reference proteome</keyword>
<dbReference type="Gene3D" id="2.40.420.20">
    <property type="match status" value="1"/>
</dbReference>
<evidence type="ECO:0000256" key="2">
    <source>
        <dbReference type="SAM" id="Coils"/>
    </source>
</evidence>
<feature type="compositionally biased region" description="Basic and acidic residues" evidence="3">
    <location>
        <begin position="387"/>
        <end position="407"/>
    </location>
</feature>
<evidence type="ECO:0000313" key="7">
    <source>
        <dbReference type="Proteomes" id="UP001520878"/>
    </source>
</evidence>
<organism evidence="6 7">
    <name type="scientific">Fluctibacter halophilus</name>
    <dbReference type="NCBI Taxonomy" id="226011"/>
    <lineage>
        <taxon>Bacteria</taxon>
        <taxon>Pseudomonadati</taxon>
        <taxon>Pseudomonadota</taxon>
        <taxon>Gammaproteobacteria</taxon>
        <taxon>Alteromonadales</taxon>
        <taxon>Alteromonadaceae</taxon>
        <taxon>Fluctibacter</taxon>
    </lineage>
</organism>
<evidence type="ECO:0000259" key="5">
    <source>
        <dbReference type="Pfam" id="PF25973"/>
    </source>
</evidence>
<dbReference type="Pfam" id="PF25973">
    <property type="entry name" value="BSH_CzcB"/>
    <property type="match status" value="1"/>
</dbReference>
<dbReference type="SUPFAM" id="SSF111369">
    <property type="entry name" value="HlyD-like secretion proteins"/>
    <property type="match status" value="1"/>
</dbReference>
<keyword evidence="2" id="KW-0175">Coiled coil</keyword>
<gene>
    <name evidence="6" type="ORF">LJ739_03895</name>
</gene>
<dbReference type="InterPro" id="IPR006143">
    <property type="entry name" value="RND_pump_MFP"/>
</dbReference>
<evidence type="ECO:0000313" key="6">
    <source>
        <dbReference type="EMBL" id="MCC2615379.1"/>
    </source>
</evidence>